<dbReference type="GO" id="GO:0003955">
    <property type="term" value="F:NAD(P)H dehydrogenase (quinone) activity"/>
    <property type="evidence" value="ECO:0007669"/>
    <property type="project" value="TreeGrafter"/>
</dbReference>
<evidence type="ECO:0000259" key="2">
    <source>
        <dbReference type="Pfam" id="PF02525"/>
    </source>
</evidence>
<dbReference type="EMBL" id="PVBQ01000017">
    <property type="protein sequence ID" value="PRD46125.1"/>
    <property type="molecule type" value="Genomic_DNA"/>
</dbReference>
<accession>A0A2S9J021</accession>
<dbReference type="GO" id="GO:0009055">
    <property type="term" value="F:electron transfer activity"/>
    <property type="evidence" value="ECO:0007669"/>
    <property type="project" value="TreeGrafter"/>
</dbReference>
<organism evidence="3 4">
    <name type="scientific">Sphingobacterium haloxyli</name>
    <dbReference type="NCBI Taxonomy" id="2100533"/>
    <lineage>
        <taxon>Bacteria</taxon>
        <taxon>Pseudomonadati</taxon>
        <taxon>Bacteroidota</taxon>
        <taxon>Sphingobacteriia</taxon>
        <taxon>Sphingobacteriales</taxon>
        <taxon>Sphingobacteriaceae</taxon>
        <taxon>Sphingobacterium</taxon>
    </lineage>
</organism>
<name>A0A2S9J021_9SPHI</name>
<gene>
    <name evidence="3" type="ORF">C5745_17030</name>
</gene>
<sequence>MALVILAHPNLDKSVANKTIIEELRKSNLQLEIRNLHELYPDFKIDIQAEQQALLRHETIVFQYPFFWLSIPAILKQWFDTVFEYQFAYGSKGDKLKNKNFVSSFTIGSPENAYQTLGKHNFRVYEFCKSIEQTAHYAQMNYTEPLYFYGASSTGKFNTEDDIKINAKKHANKLITKVRELE</sequence>
<dbReference type="SUPFAM" id="SSF52218">
    <property type="entry name" value="Flavoproteins"/>
    <property type="match status" value="1"/>
</dbReference>
<reference evidence="3 4" key="1">
    <citation type="submission" date="2018-02" db="EMBL/GenBank/DDBJ databases">
        <title>The draft genome of Sphingobacterium sp. 5JN-11.</title>
        <authorList>
            <person name="Liu L."/>
            <person name="Li L."/>
            <person name="Liang L."/>
            <person name="Zhang X."/>
            <person name="Wang T."/>
        </authorList>
    </citation>
    <scope>NUCLEOTIDE SEQUENCE [LARGE SCALE GENOMIC DNA]</scope>
    <source>
        <strain evidence="3 4">5JN-11</strain>
    </source>
</reference>
<dbReference type="Pfam" id="PF02525">
    <property type="entry name" value="Flavodoxin_2"/>
    <property type="match status" value="1"/>
</dbReference>
<dbReference type="PANTHER" id="PTHR47307">
    <property type="entry name" value="GLUTATHIONE-REGULATED POTASSIUM-EFFLUX SYSTEM ANCILLARY PROTEIN KEFG"/>
    <property type="match status" value="1"/>
</dbReference>
<dbReference type="RefSeq" id="WP_105718220.1">
    <property type="nucleotide sequence ID" value="NZ_PVBQ01000017.1"/>
</dbReference>
<keyword evidence="4" id="KW-1185">Reference proteome</keyword>
<evidence type="ECO:0000256" key="1">
    <source>
        <dbReference type="ARBA" id="ARBA00023002"/>
    </source>
</evidence>
<dbReference type="InterPro" id="IPR029039">
    <property type="entry name" value="Flavoprotein-like_sf"/>
</dbReference>
<dbReference type="Gene3D" id="3.40.50.360">
    <property type="match status" value="1"/>
</dbReference>
<dbReference type="GO" id="GO:0010181">
    <property type="term" value="F:FMN binding"/>
    <property type="evidence" value="ECO:0007669"/>
    <property type="project" value="TreeGrafter"/>
</dbReference>
<dbReference type="PANTHER" id="PTHR47307:SF1">
    <property type="entry name" value="GLUTATHIONE-REGULATED POTASSIUM-EFFLUX SYSTEM ANCILLARY PROTEIN KEFG"/>
    <property type="match status" value="1"/>
</dbReference>
<comment type="caution">
    <text evidence="3">The sequence shown here is derived from an EMBL/GenBank/DDBJ whole genome shotgun (WGS) entry which is preliminary data.</text>
</comment>
<evidence type="ECO:0000313" key="4">
    <source>
        <dbReference type="Proteomes" id="UP000239711"/>
    </source>
</evidence>
<dbReference type="InterPro" id="IPR046980">
    <property type="entry name" value="KefG/KefF"/>
</dbReference>
<dbReference type="InterPro" id="IPR003680">
    <property type="entry name" value="Flavodoxin_fold"/>
</dbReference>
<dbReference type="Proteomes" id="UP000239711">
    <property type="component" value="Unassembled WGS sequence"/>
</dbReference>
<evidence type="ECO:0000313" key="3">
    <source>
        <dbReference type="EMBL" id="PRD46125.1"/>
    </source>
</evidence>
<feature type="domain" description="Flavodoxin-like fold" evidence="2">
    <location>
        <begin position="3"/>
        <end position="169"/>
    </location>
</feature>
<protein>
    <submittedName>
        <fullName evidence="3">General stress protein</fullName>
    </submittedName>
</protein>
<keyword evidence="1" id="KW-0560">Oxidoreductase</keyword>
<dbReference type="OrthoDB" id="652200at2"/>
<proteinExistence type="predicted"/>
<dbReference type="AlphaFoldDB" id="A0A2S9J021"/>